<organism evidence="1 2">
    <name type="scientific">Actinocorallia longicatena</name>
    <dbReference type="NCBI Taxonomy" id="111803"/>
    <lineage>
        <taxon>Bacteria</taxon>
        <taxon>Bacillati</taxon>
        <taxon>Actinomycetota</taxon>
        <taxon>Actinomycetes</taxon>
        <taxon>Streptosporangiales</taxon>
        <taxon>Thermomonosporaceae</taxon>
        <taxon>Actinocorallia</taxon>
    </lineage>
</organism>
<evidence type="ECO:0000313" key="2">
    <source>
        <dbReference type="Proteomes" id="UP001501237"/>
    </source>
</evidence>
<evidence type="ECO:0000313" key="1">
    <source>
        <dbReference type="EMBL" id="GAA3206453.1"/>
    </source>
</evidence>
<name>A0ABP6QBY8_9ACTN</name>
<reference evidence="2" key="1">
    <citation type="journal article" date="2019" name="Int. J. Syst. Evol. Microbiol.">
        <title>The Global Catalogue of Microorganisms (GCM) 10K type strain sequencing project: providing services to taxonomists for standard genome sequencing and annotation.</title>
        <authorList>
            <consortium name="The Broad Institute Genomics Platform"/>
            <consortium name="The Broad Institute Genome Sequencing Center for Infectious Disease"/>
            <person name="Wu L."/>
            <person name="Ma J."/>
        </authorList>
    </citation>
    <scope>NUCLEOTIDE SEQUENCE [LARGE SCALE GENOMIC DNA]</scope>
    <source>
        <strain evidence="2">JCM 9377</strain>
    </source>
</reference>
<gene>
    <name evidence="1" type="ORF">GCM10010468_21940</name>
</gene>
<comment type="caution">
    <text evidence="1">The sequence shown here is derived from an EMBL/GenBank/DDBJ whole genome shotgun (WGS) entry which is preliminary data.</text>
</comment>
<proteinExistence type="predicted"/>
<accession>A0ABP6QBY8</accession>
<dbReference type="EMBL" id="BAAAUV010000005">
    <property type="protein sequence ID" value="GAA3206453.1"/>
    <property type="molecule type" value="Genomic_DNA"/>
</dbReference>
<dbReference type="Proteomes" id="UP001501237">
    <property type="component" value="Unassembled WGS sequence"/>
</dbReference>
<sequence>MPSPTAVPLPSLNTTVKVGRFCALPGTVAHTSTGAQTRCSRPAGQDRPRWVVDVGAEPGGEVRPGAYCPELGARGVAGGKDYSCTQEMGSSQGRWRANS</sequence>
<protein>
    <submittedName>
        <fullName evidence="1">Uncharacterized protein</fullName>
    </submittedName>
</protein>
<keyword evidence="2" id="KW-1185">Reference proteome</keyword>